<dbReference type="Proteomes" id="UP000247978">
    <property type="component" value="Unassembled WGS sequence"/>
</dbReference>
<name>A0A2V3WEG5_9BACI</name>
<proteinExistence type="predicted"/>
<protein>
    <submittedName>
        <fullName evidence="1">Uncharacterized protein</fullName>
    </submittedName>
</protein>
<reference evidence="1 2" key="1">
    <citation type="submission" date="2018-05" db="EMBL/GenBank/DDBJ databases">
        <title>Genomic Encyclopedia of Type Strains, Phase IV (KMG-IV): sequencing the most valuable type-strain genomes for metagenomic binning, comparative biology and taxonomic classification.</title>
        <authorList>
            <person name="Goeker M."/>
        </authorList>
    </citation>
    <scope>NUCLEOTIDE SEQUENCE [LARGE SCALE GENOMIC DNA]</scope>
    <source>
        <strain evidence="1 2">DSM 28556</strain>
    </source>
</reference>
<sequence length="66" mass="7892">MGEEEATEKVPKVYVHMFHPNPLRFPRGTPQLISNVLFQTFEMDSFYLQKRKLDENPNYYNLKINS</sequence>
<evidence type="ECO:0000313" key="1">
    <source>
        <dbReference type="EMBL" id="PXW90615.1"/>
    </source>
</evidence>
<evidence type="ECO:0000313" key="2">
    <source>
        <dbReference type="Proteomes" id="UP000247978"/>
    </source>
</evidence>
<dbReference type="AlphaFoldDB" id="A0A2V3WEG5"/>
<accession>A0A2V3WEG5</accession>
<comment type="caution">
    <text evidence="1">The sequence shown here is derived from an EMBL/GenBank/DDBJ whole genome shotgun (WGS) entry which is preliminary data.</text>
</comment>
<dbReference type="EMBL" id="QJJQ01000001">
    <property type="protein sequence ID" value="PXW90615.1"/>
    <property type="molecule type" value="Genomic_DNA"/>
</dbReference>
<keyword evidence="2" id="KW-1185">Reference proteome</keyword>
<gene>
    <name evidence="1" type="ORF">DFR56_101529</name>
</gene>
<organism evidence="1 2">
    <name type="scientific">Pseudogracilibacillus auburnensis</name>
    <dbReference type="NCBI Taxonomy" id="1494959"/>
    <lineage>
        <taxon>Bacteria</taxon>
        <taxon>Bacillati</taxon>
        <taxon>Bacillota</taxon>
        <taxon>Bacilli</taxon>
        <taxon>Bacillales</taxon>
        <taxon>Bacillaceae</taxon>
        <taxon>Pseudogracilibacillus</taxon>
    </lineage>
</organism>